<dbReference type="EMBL" id="BMAT01000985">
    <property type="protein sequence ID" value="GFR77648.1"/>
    <property type="molecule type" value="Genomic_DNA"/>
</dbReference>
<dbReference type="Gene3D" id="1.20.5.110">
    <property type="match status" value="1"/>
</dbReference>
<keyword evidence="2" id="KW-1133">Transmembrane helix</keyword>
<proteinExistence type="predicted"/>
<gene>
    <name evidence="4" type="ORF">ElyMa_000514100</name>
</gene>
<dbReference type="Proteomes" id="UP000762676">
    <property type="component" value="Unassembled WGS sequence"/>
</dbReference>
<keyword evidence="2" id="KW-0472">Membrane</keyword>
<keyword evidence="5" id="KW-1185">Reference proteome</keyword>
<name>A0AAV4FW58_9GAST</name>
<feature type="transmembrane region" description="Helical" evidence="2">
    <location>
        <begin position="57"/>
        <end position="78"/>
    </location>
</feature>
<evidence type="ECO:0000313" key="5">
    <source>
        <dbReference type="Proteomes" id="UP000762676"/>
    </source>
</evidence>
<accession>A0AAV4FW58</accession>
<feature type="domain" description="T-SNARE coiled-coil homology" evidence="3">
    <location>
        <begin position="24"/>
        <end position="76"/>
    </location>
</feature>
<dbReference type="AlphaFoldDB" id="A0AAV4FW58"/>
<feature type="coiled-coil region" evidence="1">
    <location>
        <begin position="19"/>
        <end position="46"/>
    </location>
</feature>
<sequence>MIRTIDLKSALGMVRTLDLKSAHELLDDLNERVDRTDNRIQRETRHIKIVDRKSNACCYYVVIIVLFVAILIVALVPYNGRP</sequence>
<evidence type="ECO:0000256" key="2">
    <source>
        <dbReference type="SAM" id="Phobius"/>
    </source>
</evidence>
<keyword evidence="2" id="KW-0812">Transmembrane</keyword>
<dbReference type="InterPro" id="IPR000727">
    <property type="entry name" value="T_SNARE_dom"/>
</dbReference>
<keyword evidence="1" id="KW-0175">Coiled coil</keyword>
<reference evidence="4 5" key="1">
    <citation type="journal article" date="2021" name="Elife">
        <title>Chloroplast acquisition without the gene transfer in kleptoplastic sea slugs, Plakobranchus ocellatus.</title>
        <authorList>
            <person name="Maeda T."/>
            <person name="Takahashi S."/>
            <person name="Yoshida T."/>
            <person name="Shimamura S."/>
            <person name="Takaki Y."/>
            <person name="Nagai Y."/>
            <person name="Toyoda A."/>
            <person name="Suzuki Y."/>
            <person name="Arimoto A."/>
            <person name="Ishii H."/>
            <person name="Satoh N."/>
            <person name="Nishiyama T."/>
            <person name="Hasebe M."/>
            <person name="Maruyama T."/>
            <person name="Minagawa J."/>
            <person name="Obokata J."/>
            <person name="Shigenobu S."/>
        </authorList>
    </citation>
    <scope>NUCLEOTIDE SEQUENCE [LARGE SCALE GENOMIC DNA]</scope>
</reference>
<organism evidence="4 5">
    <name type="scientific">Elysia marginata</name>
    <dbReference type="NCBI Taxonomy" id="1093978"/>
    <lineage>
        <taxon>Eukaryota</taxon>
        <taxon>Metazoa</taxon>
        <taxon>Spiralia</taxon>
        <taxon>Lophotrochozoa</taxon>
        <taxon>Mollusca</taxon>
        <taxon>Gastropoda</taxon>
        <taxon>Heterobranchia</taxon>
        <taxon>Euthyneura</taxon>
        <taxon>Panpulmonata</taxon>
        <taxon>Sacoglossa</taxon>
        <taxon>Placobranchoidea</taxon>
        <taxon>Plakobranchidae</taxon>
        <taxon>Elysia</taxon>
    </lineage>
</organism>
<protein>
    <submittedName>
        <fullName evidence="4">Syntaxin-8-like</fullName>
    </submittedName>
</protein>
<evidence type="ECO:0000259" key="3">
    <source>
        <dbReference type="Pfam" id="PF05739"/>
    </source>
</evidence>
<dbReference type="Pfam" id="PF05739">
    <property type="entry name" value="SNARE"/>
    <property type="match status" value="1"/>
</dbReference>
<comment type="caution">
    <text evidence="4">The sequence shown here is derived from an EMBL/GenBank/DDBJ whole genome shotgun (WGS) entry which is preliminary data.</text>
</comment>
<evidence type="ECO:0000313" key="4">
    <source>
        <dbReference type="EMBL" id="GFR77648.1"/>
    </source>
</evidence>
<evidence type="ECO:0000256" key="1">
    <source>
        <dbReference type="SAM" id="Coils"/>
    </source>
</evidence>